<reference evidence="2" key="1">
    <citation type="submission" date="2019-10" db="EMBL/GenBank/DDBJ databases">
        <title>The sequence and de novo assembly of the wild yak genome.</title>
        <authorList>
            <person name="Liu Y."/>
        </authorList>
    </citation>
    <scope>NUCLEOTIDE SEQUENCE [LARGE SCALE GENOMIC DNA]</scope>
    <source>
        <strain evidence="2">WY2019</strain>
    </source>
</reference>
<gene>
    <name evidence="2" type="ORF">E5288_WYG017929</name>
</gene>
<dbReference type="Proteomes" id="UP000322234">
    <property type="component" value="Unassembled WGS sequence"/>
</dbReference>
<evidence type="ECO:0000256" key="1">
    <source>
        <dbReference type="SAM" id="MobiDB-lite"/>
    </source>
</evidence>
<feature type="region of interest" description="Disordered" evidence="1">
    <location>
        <begin position="46"/>
        <end position="66"/>
    </location>
</feature>
<protein>
    <submittedName>
        <fullName evidence="2">Uncharacterized protein</fullName>
    </submittedName>
</protein>
<accession>A0A6B0RUH5</accession>
<name>A0A6B0RUH5_9CETA</name>
<dbReference type="EMBL" id="VBQZ03000097">
    <property type="protein sequence ID" value="MXQ93708.1"/>
    <property type="molecule type" value="Genomic_DNA"/>
</dbReference>
<feature type="compositionally biased region" description="Polar residues" evidence="1">
    <location>
        <begin position="49"/>
        <end position="66"/>
    </location>
</feature>
<evidence type="ECO:0000313" key="2">
    <source>
        <dbReference type="EMBL" id="MXQ93708.1"/>
    </source>
</evidence>
<sequence>MCQEENEELKEAEECWCCFRIHIGHLESVTEECPIGSTILPIRQRKTDANNPRNPSNEIFSESKTRNAGTDTVSHYIAGTVTESGSQNWCRQCGQQIAEDDEDGRTDDKLFRDDGWVVQADGHTSVLSRGQKGGGLHGKERNHDNICRKQPIELMGFMSSQKMSRACRNFYLQELCTHSHPRVPTLG</sequence>
<proteinExistence type="predicted"/>
<comment type="caution">
    <text evidence="2">The sequence shown here is derived from an EMBL/GenBank/DDBJ whole genome shotgun (WGS) entry which is preliminary data.</text>
</comment>
<dbReference type="AlphaFoldDB" id="A0A6B0RUH5"/>
<keyword evidence="3" id="KW-1185">Reference proteome</keyword>
<evidence type="ECO:0000313" key="3">
    <source>
        <dbReference type="Proteomes" id="UP000322234"/>
    </source>
</evidence>
<organism evidence="2 3">
    <name type="scientific">Bos mutus</name>
    <name type="common">wild yak</name>
    <dbReference type="NCBI Taxonomy" id="72004"/>
    <lineage>
        <taxon>Eukaryota</taxon>
        <taxon>Metazoa</taxon>
        <taxon>Chordata</taxon>
        <taxon>Craniata</taxon>
        <taxon>Vertebrata</taxon>
        <taxon>Euteleostomi</taxon>
        <taxon>Mammalia</taxon>
        <taxon>Eutheria</taxon>
        <taxon>Laurasiatheria</taxon>
        <taxon>Artiodactyla</taxon>
        <taxon>Ruminantia</taxon>
        <taxon>Pecora</taxon>
        <taxon>Bovidae</taxon>
        <taxon>Bovinae</taxon>
        <taxon>Bos</taxon>
    </lineage>
</organism>